<dbReference type="STRING" id="883112.HMPREF9707_00588"/>
<organism evidence="2 3">
    <name type="scientific">Falseniella ignava CCUG 37419</name>
    <dbReference type="NCBI Taxonomy" id="883112"/>
    <lineage>
        <taxon>Bacteria</taxon>
        <taxon>Bacillati</taxon>
        <taxon>Bacillota</taxon>
        <taxon>Bacilli</taxon>
        <taxon>Lactobacillales</taxon>
        <taxon>Aerococcaceae</taxon>
        <taxon>Falseniella</taxon>
    </lineage>
</organism>
<protein>
    <submittedName>
        <fullName evidence="2">Uncharacterized protein</fullName>
    </submittedName>
</protein>
<dbReference type="EMBL" id="AGZE01000018">
    <property type="protein sequence ID" value="EKB57289.1"/>
    <property type="molecule type" value="Genomic_DNA"/>
</dbReference>
<dbReference type="AlphaFoldDB" id="K1MMG6"/>
<reference evidence="2 3" key="1">
    <citation type="submission" date="2012-07" db="EMBL/GenBank/DDBJ databases">
        <title>The Genome Sequence of Facklamia ignava CCUG 37419.</title>
        <authorList>
            <consortium name="The Broad Institute Genome Sequencing Platform"/>
            <person name="Earl A."/>
            <person name="Ward D."/>
            <person name="Feldgarden M."/>
            <person name="Gevers D."/>
            <person name="Huys G."/>
            <person name="Walker B."/>
            <person name="Young S.K."/>
            <person name="Zeng Q."/>
            <person name="Gargeya S."/>
            <person name="Fitzgerald M."/>
            <person name="Haas B."/>
            <person name="Abouelleil A."/>
            <person name="Alvarado L."/>
            <person name="Arachchi H.M."/>
            <person name="Berlin A.M."/>
            <person name="Chapman S.B."/>
            <person name="Goldberg J."/>
            <person name="Griggs A."/>
            <person name="Gujja S."/>
            <person name="Hansen M."/>
            <person name="Howarth C."/>
            <person name="Imamovic A."/>
            <person name="Larimer J."/>
            <person name="McCowen C."/>
            <person name="Montmayeur A."/>
            <person name="Murphy C."/>
            <person name="Neiman D."/>
            <person name="Pearson M."/>
            <person name="Priest M."/>
            <person name="Roberts A."/>
            <person name="Saif S."/>
            <person name="Shea T."/>
            <person name="Sisk P."/>
            <person name="Sykes S."/>
            <person name="Wortman J."/>
            <person name="Nusbaum C."/>
            <person name="Birren B."/>
        </authorList>
    </citation>
    <scope>NUCLEOTIDE SEQUENCE [LARGE SCALE GENOMIC DNA]</scope>
    <source>
        <strain evidence="2 3">CCUG 37419</strain>
    </source>
</reference>
<sequence>MKMIKKAFIVLSIFILQETIFMSNVSAQEFTNNPVTESLSTIRRMWIDQHKVLLSPDTIKPPYKFYYRDGPWHGYLQLIDYKNMAGVPLAVYSGYVYPVDGPIPMQKVIIKTEAE</sequence>
<evidence type="ECO:0000256" key="1">
    <source>
        <dbReference type="SAM" id="SignalP"/>
    </source>
</evidence>
<dbReference type="HOGENOM" id="CLU_2105312_0_0_9"/>
<feature type="signal peptide" evidence="1">
    <location>
        <begin position="1"/>
        <end position="27"/>
    </location>
</feature>
<evidence type="ECO:0000313" key="3">
    <source>
        <dbReference type="Proteomes" id="UP000005147"/>
    </source>
</evidence>
<keyword evidence="1" id="KW-0732">Signal</keyword>
<keyword evidence="3" id="KW-1185">Reference proteome</keyword>
<feature type="chain" id="PRO_5003848472" evidence="1">
    <location>
        <begin position="28"/>
        <end position="115"/>
    </location>
</feature>
<name>K1MMG6_9LACT</name>
<accession>K1MMG6</accession>
<dbReference type="RefSeq" id="WP_006701251.1">
    <property type="nucleotide sequence ID" value="NZ_JH932300.1"/>
</dbReference>
<evidence type="ECO:0000313" key="2">
    <source>
        <dbReference type="EMBL" id="EKB57289.1"/>
    </source>
</evidence>
<dbReference type="Proteomes" id="UP000005147">
    <property type="component" value="Unassembled WGS sequence"/>
</dbReference>
<gene>
    <name evidence="2" type="ORF">HMPREF9707_00588</name>
</gene>
<proteinExistence type="predicted"/>
<comment type="caution">
    <text evidence="2">The sequence shown here is derived from an EMBL/GenBank/DDBJ whole genome shotgun (WGS) entry which is preliminary data.</text>
</comment>